<feature type="transmembrane region" description="Helical" evidence="5">
    <location>
        <begin position="190"/>
        <end position="209"/>
    </location>
</feature>
<dbReference type="InterPro" id="IPR049453">
    <property type="entry name" value="Memb_transporter_dom"/>
</dbReference>
<reference evidence="7 8" key="1">
    <citation type="submission" date="2020-02" db="EMBL/GenBank/DDBJ databases">
        <title>Sequencing the genomes of 1000 actinobacteria strains.</title>
        <authorList>
            <person name="Klenk H.-P."/>
        </authorList>
    </citation>
    <scope>NUCLEOTIDE SEQUENCE [LARGE SCALE GENOMIC DNA]</scope>
    <source>
        <strain evidence="7 8">DSM 27960</strain>
    </source>
</reference>
<comment type="caution">
    <text evidence="7">The sequence shown here is derived from an EMBL/GenBank/DDBJ whole genome shotgun (WGS) entry which is preliminary data.</text>
</comment>
<dbReference type="GO" id="GO:0016020">
    <property type="term" value="C:membrane"/>
    <property type="evidence" value="ECO:0007669"/>
    <property type="project" value="UniProtKB-SubCell"/>
</dbReference>
<keyword evidence="3 5" id="KW-1133">Transmembrane helix</keyword>
<feature type="transmembrane region" description="Helical" evidence="5">
    <location>
        <begin position="289"/>
        <end position="309"/>
    </location>
</feature>
<feature type="transmembrane region" description="Helical" evidence="5">
    <location>
        <begin position="125"/>
        <end position="142"/>
    </location>
</feature>
<feature type="domain" description="Integral membrane bound transporter" evidence="6">
    <location>
        <begin position="206"/>
        <end position="327"/>
    </location>
</feature>
<evidence type="ECO:0000313" key="7">
    <source>
        <dbReference type="EMBL" id="NIH52968.1"/>
    </source>
</evidence>
<evidence type="ECO:0000256" key="1">
    <source>
        <dbReference type="ARBA" id="ARBA00004141"/>
    </source>
</evidence>
<dbReference type="Pfam" id="PF13515">
    <property type="entry name" value="FUSC_2"/>
    <property type="match status" value="1"/>
</dbReference>
<evidence type="ECO:0000256" key="4">
    <source>
        <dbReference type="ARBA" id="ARBA00023136"/>
    </source>
</evidence>
<sequence length="354" mass="37638">MPLGIGAERIPHPESSSRSTGRAQAVLGLKILGALLVIGAPIYGVSWFVPGLLSVAFFGVLAAGFGWISGGPRLGAAVVFALSLTGTVSILLREHVWALALILVVLGVAYGYASSRGVGKAVLQLPILTPYFMMSPPVLFANPPVFDIRYFIGLILVMNVTGLWAVLVLHLATGTRRMRVVTVSNPNVPLLFGALLGVLSAGVMLVGTATDLTTHWVWVTLTLYVIADPTELIPPKRMLGRLVGTFAGFAVVAILALAAVPDAVLGLLALPAVWCCMFFMVIKKPYWQYSFFLTLSVVLMNSGGVSTLLLDAERFGFTVAGAGLAMLAAMLVNVLIYRRFSITPHRAKFAEESG</sequence>
<evidence type="ECO:0000259" key="6">
    <source>
        <dbReference type="Pfam" id="PF13515"/>
    </source>
</evidence>
<feature type="transmembrane region" description="Helical" evidence="5">
    <location>
        <begin position="264"/>
        <end position="282"/>
    </location>
</feature>
<accession>A0A7X5QZP9</accession>
<feature type="transmembrane region" description="Helical" evidence="5">
    <location>
        <begin position="215"/>
        <end position="232"/>
    </location>
</feature>
<dbReference type="EMBL" id="JAAMOX010000001">
    <property type="protein sequence ID" value="NIH52968.1"/>
    <property type="molecule type" value="Genomic_DNA"/>
</dbReference>
<evidence type="ECO:0000313" key="8">
    <source>
        <dbReference type="Proteomes" id="UP000541033"/>
    </source>
</evidence>
<protein>
    <recommendedName>
        <fullName evidence="6">Integral membrane bound transporter domain-containing protein</fullName>
    </recommendedName>
</protein>
<feature type="transmembrane region" description="Helical" evidence="5">
    <location>
        <begin position="315"/>
        <end position="336"/>
    </location>
</feature>
<feature type="transmembrane region" description="Helical" evidence="5">
    <location>
        <begin position="97"/>
        <end position="113"/>
    </location>
</feature>
<organism evidence="7 8">
    <name type="scientific">Lysinibacter cavernae</name>
    <dbReference type="NCBI Taxonomy" id="1640652"/>
    <lineage>
        <taxon>Bacteria</taxon>
        <taxon>Bacillati</taxon>
        <taxon>Actinomycetota</taxon>
        <taxon>Actinomycetes</taxon>
        <taxon>Micrococcales</taxon>
        <taxon>Microbacteriaceae</taxon>
        <taxon>Lysinibacter</taxon>
    </lineage>
</organism>
<comment type="subcellular location">
    <subcellularLocation>
        <location evidence="1">Membrane</location>
        <topology evidence="1">Multi-pass membrane protein</topology>
    </subcellularLocation>
</comment>
<feature type="transmembrane region" description="Helical" evidence="5">
    <location>
        <begin position="148"/>
        <end position="169"/>
    </location>
</feature>
<evidence type="ECO:0000256" key="5">
    <source>
        <dbReference type="SAM" id="Phobius"/>
    </source>
</evidence>
<dbReference type="Proteomes" id="UP000541033">
    <property type="component" value="Unassembled WGS sequence"/>
</dbReference>
<dbReference type="AlphaFoldDB" id="A0A7X5QZP9"/>
<feature type="transmembrane region" description="Helical" evidence="5">
    <location>
        <begin position="74"/>
        <end position="91"/>
    </location>
</feature>
<keyword evidence="2 5" id="KW-0812">Transmembrane</keyword>
<keyword evidence="4 5" id="KW-0472">Membrane</keyword>
<evidence type="ECO:0000256" key="2">
    <source>
        <dbReference type="ARBA" id="ARBA00022692"/>
    </source>
</evidence>
<proteinExistence type="predicted"/>
<dbReference type="RefSeq" id="WP_167148202.1">
    <property type="nucleotide sequence ID" value="NZ_JAAMOX010000001.1"/>
</dbReference>
<gene>
    <name evidence="7" type="ORF">FHX76_000836</name>
</gene>
<evidence type="ECO:0000256" key="3">
    <source>
        <dbReference type="ARBA" id="ARBA00022989"/>
    </source>
</evidence>
<feature type="transmembrane region" description="Helical" evidence="5">
    <location>
        <begin position="239"/>
        <end position="258"/>
    </location>
</feature>
<name>A0A7X5QZP9_9MICO</name>
<feature type="transmembrane region" description="Helical" evidence="5">
    <location>
        <begin position="49"/>
        <end position="67"/>
    </location>
</feature>
<feature type="transmembrane region" description="Helical" evidence="5">
    <location>
        <begin position="25"/>
        <end position="43"/>
    </location>
</feature>
<keyword evidence="8" id="KW-1185">Reference proteome</keyword>